<evidence type="ECO:0000313" key="3">
    <source>
        <dbReference type="Proteomes" id="UP000786662"/>
    </source>
</evidence>
<dbReference type="AlphaFoldDB" id="A0A9D6HTZ7"/>
<protein>
    <submittedName>
        <fullName evidence="2">Uncharacterized protein</fullName>
    </submittedName>
</protein>
<feature type="compositionally biased region" description="Basic and acidic residues" evidence="1">
    <location>
        <begin position="164"/>
        <end position="179"/>
    </location>
</feature>
<gene>
    <name evidence="2" type="ORF">HYT38_01925</name>
</gene>
<sequence length="371" mass="41242">MPETNRPEADQSGKSPETLAEEDRDEVLRLSLDEAKKTYFEFWLSDNNETAKSKAIQKIHELLTGEYDDLVLPATEKFLAELEKETTPEETVHLEKIIAEPGKKSAANSEPVEPMPAPAELPVEEEPIEIQPLAADKINPPVVPVVSKVEPPTTDKIPPRLTRPRAEGPTRKSEISDQEKDVIVQTTLDVFQETLKTSSVGAAENAARIKFRESAWELGEATYKELLQKVTQKINELETAERERIKPPMDATVERPAAPAVESPPPAADISKPKNEELEAKDKENIITKSIEVYDEAITEGKDVAEAEAASLRKFTELVQGMERTEAVEIITELKSVWRKKKKEEGKTSVSAPTVERRAGPPVGTEKLDEN</sequence>
<proteinExistence type="predicted"/>
<evidence type="ECO:0000256" key="1">
    <source>
        <dbReference type="SAM" id="MobiDB-lite"/>
    </source>
</evidence>
<feature type="region of interest" description="Disordered" evidence="1">
    <location>
        <begin position="144"/>
        <end position="179"/>
    </location>
</feature>
<feature type="region of interest" description="Disordered" evidence="1">
    <location>
        <begin position="238"/>
        <end position="283"/>
    </location>
</feature>
<feature type="compositionally biased region" description="Basic and acidic residues" evidence="1">
    <location>
        <begin position="271"/>
        <end position="283"/>
    </location>
</feature>
<name>A0A9D6HTZ7_9BACT</name>
<reference evidence="2" key="1">
    <citation type="submission" date="2020-07" db="EMBL/GenBank/DDBJ databases">
        <title>Huge and variable diversity of episymbiotic CPR bacteria and DPANN archaea in groundwater ecosystems.</title>
        <authorList>
            <person name="He C.Y."/>
            <person name="Keren R."/>
            <person name="Whittaker M."/>
            <person name="Farag I.F."/>
            <person name="Doudna J."/>
            <person name="Cate J.H.D."/>
            <person name="Banfield J.F."/>
        </authorList>
    </citation>
    <scope>NUCLEOTIDE SEQUENCE</scope>
    <source>
        <strain evidence="2">NC_groundwater_191_Ag_S-0.1um_45_8</strain>
    </source>
</reference>
<dbReference type="EMBL" id="JACOYY010000058">
    <property type="protein sequence ID" value="MBI2052415.1"/>
    <property type="molecule type" value="Genomic_DNA"/>
</dbReference>
<feature type="compositionally biased region" description="Basic and acidic residues" evidence="1">
    <location>
        <begin position="1"/>
        <end position="11"/>
    </location>
</feature>
<feature type="compositionally biased region" description="Basic and acidic residues" evidence="1">
    <location>
        <begin position="238"/>
        <end position="247"/>
    </location>
</feature>
<feature type="region of interest" description="Disordered" evidence="1">
    <location>
        <begin position="1"/>
        <end position="24"/>
    </location>
</feature>
<accession>A0A9D6HTZ7</accession>
<dbReference type="Proteomes" id="UP000786662">
    <property type="component" value="Unassembled WGS sequence"/>
</dbReference>
<feature type="non-terminal residue" evidence="2">
    <location>
        <position position="371"/>
    </location>
</feature>
<feature type="region of interest" description="Disordered" evidence="1">
    <location>
        <begin position="340"/>
        <end position="371"/>
    </location>
</feature>
<evidence type="ECO:0000313" key="2">
    <source>
        <dbReference type="EMBL" id="MBI2052415.1"/>
    </source>
</evidence>
<organism evidence="2 3">
    <name type="scientific">Candidatus Sungiibacteriota bacterium</name>
    <dbReference type="NCBI Taxonomy" id="2750080"/>
    <lineage>
        <taxon>Bacteria</taxon>
        <taxon>Candidatus Sungiibacteriota</taxon>
    </lineage>
</organism>
<comment type="caution">
    <text evidence="2">The sequence shown here is derived from an EMBL/GenBank/DDBJ whole genome shotgun (WGS) entry which is preliminary data.</text>
</comment>